<evidence type="ECO:0000256" key="11">
    <source>
        <dbReference type="SAM" id="MobiDB-lite"/>
    </source>
</evidence>
<comment type="function">
    <text evidence="1">Binds to all microtubule populations.</text>
</comment>
<dbReference type="Pfam" id="PF17054">
    <property type="entry name" value="JUPITER"/>
    <property type="match status" value="2"/>
</dbReference>
<organism evidence="12 13">
    <name type="scientific">Ceratosolen solmsi marchali</name>
    <dbReference type="NCBI Taxonomy" id="326594"/>
    <lineage>
        <taxon>Eukaryota</taxon>
        <taxon>Metazoa</taxon>
        <taxon>Ecdysozoa</taxon>
        <taxon>Arthropoda</taxon>
        <taxon>Hexapoda</taxon>
        <taxon>Insecta</taxon>
        <taxon>Pterygota</taxon>
        <taxon>Neoptera</taxon>
        <taxon>Endopterygota</taxon>
        <taxon>Hymenoptera</taxon>
        <taxon>Apocrita</taxon>
        <taxon>Proctotrupomorpha</taxon>
        <taxon>Chalcidoidea</taxon>
        <taxon>Agaonidae</taxon>
        <taxon>Agaoninae</taxon>
        <taxon>Ceratosolen</taxon>
    </lineage>
</organism>
<evidence type="ECO:0000256" key="6">
    <source>
        <dbReference type="ARBA" id="ARBA00022490"/>
    </source>
</evidence>
<gene>
    <name evidence="13" type="primary">LOC105362668</name>
</gene>
<feature type="region of interest" description="Disordered" evidence="11">
    <location>
        <begin position="19"/>
        <end position="107"/>
    </location>
</feature>
<keyword evidence="6" id="KW-0963">Cytoplasm</keyword>
<dbReference type="AlphaFoldDB" id="A0AAJ7DVZ6"/>
<evidence type="ECO:0000256" key="10">
    <source>
        <dbReference type="ARBA" id="ARBA00023242"/>
    </source>
</evidence>
<evidence type="ECO:0000256" key="7">
    <source>
        <dbReference type="ARBA" id="ARBA00022553"/>
    </source>
</evidence>
<keyword evidence="7" id="KW-0597">Phosphoprotein</keyword>
<feature type="compositionally biased region" description="Polar residues" evidence="11">
    <location>
        <begin position="48"/>
        <end position="75"/>
    </location>
</feature>
<evidence type="ECO:0000313" key="13">
    <source>
        <dbReference type="RefSeq" id="XP_011498452.1"/>
    </source>
</evidence>
<feature type="compositionally biased region" description="Basic and acidic residues" evidence="11">
    <location>
        <begin position="76"/>
        <end position="88"/>
    </location>
</feature>
<dbReference type="GO" id="GO:0005634">
    <property type="term" value="C:nucleus"/>
    <property type="evidence" value="ECO:0007669"/>
    <property type="project" value="UniProtKB-SubCell"/>
</dbReference>
<protein>
    <recommendedName>
        <fullName evidence="5">Microtubule-associated protein Jupiter</fullName>
    </recommendedName>
</protein>
<dbReference type="Proteomes" id="UP000695007">
    <property type="component" value="Unplaced"/>
</dbReference>
<feature type="compositionally biased region" description="Low complexity" evidence="11">
    <location>
        <begin position="218"/>
        <end position="233"/>
    </location>
</feature>
<evidence type="ECO:0000313" key="12">
    <source>
        <dbReference type="Proteomes" id="UP000695007"/>
    </source>
</evidence>
<dbReference type="GeneID" id="105362668"/>
<evidence type="ECO:0000256" key="8">
    <source>
        <dbReference type="ARBA" id="ARBA00022701"/>
    </source>
</evidence>
<keyword evidence="9" id="KW-0206">Cytoskeleton</keyword>
<sequence length="253" mass="27425">MATYAAYRHVELDNVGYGKKRVLKPPGGGSSDIFGSGNEVDSPRRVKQNYNRSQLGSNFFGDQQQQPSSNGSSEVETLRRKSGKDSHARLFGPHGDPTPNPKNHMRSNISFNYTGVQPNKSADHVDRSNYDYSINGNGVDSEIAFRRSKRFRMSTCMPRNPVTGNGIYVKPHGCRRIVMRKKDGNPVTGTGYEQPTNNLLSAQHNGNGIGHGHGGDTPSIASDKSSTDSSPSAGGVARMKNRVPPGGYSSGLW</sequence>
<evidence type="ECO:0000256" key="9">
    <source>
        <dbReference type="ARBA" id="ARBA00023212"/>
    </source>
</evidence>
<name>A0AAJ7DVZ6_9HYME</name>
<comment type="similarity">
    <text evidence="4">Belongs to the MAP Jupiter family.</text>
</comment>
<dbReference type="GO" id="GO:0005819">
    <property type="term" value="C:spindle"/>
    <property type="evidence" value="ECO:0007669"/>
    <property type="project" value="UniProtKB-SubCell"/>
</dbReference>
<feature type="compositionally biased region" description="Polar residues" evidence="11">
    <location>
        <begin position="187"/>
        <end position="203"/>
    </location>
</feature>
<dbReference type="PANTHER" id="PTHR34930">
    <property type="entry name" value="GEO05313P1"/>
    <property type="match status" value="1"/>
</dbReference>
<evidence type="ECO:0000256" key="5">
    <source>
        <dbReference type="ARBA" id="ARBA00021471"/>
    </source>
</evidence>
<keyword evidence="8" id="KW-0493">Microtubule</keyword>
<dbReference type="GO" id="GO:0005874">
    <property type="term" value="C:microtubule"/>
    <property type="evidence" value="ECO:0007669"/>
    <property type="project" value="UniProtKB-KW"/>
</dbReference>
<dbReference type="RefSeq" id="XP_011498452.1">
    <property type="nucleotide sequence ID" value="XM_011500150.1"/>
</dbReference>
<feature type="region of interest" description="Disordered" evidence="11">
    <location>
        <begin position="184"/>
        <end position="253"/>
    </location>
</feature>
<proteinExistence type="inferred from homology"/>
<keyword evidence="10" id="KW-0539">Nucleus</keyword>
<evidence type="ECO:0000256" key="1">
    <source>
        <dbReference type="ARBA" id="ARBA00003805"/>
    </source>
</evidence>
<evidence type="ECO:0000256" key="4">
    <source>
        <dbReference type="ARBA" id="ARBA00005344"/>
    </source>
</evidence>
<accession>A0AAJ7DVZ6</accession>
<dbReference type="CTD" id="41392"/>
<dbReference type="InterPro" id="IPR033335">
    <property type="entry name" value="JUPITER"/>
</dbReference>
<evidence type="ECO:0000256" key="2">
    <source>
        <dbReference type="ARBA" id="ARBA00004123"/>
    </source>
</evidence>
<dbReference type="PANTHER" id="PTHR34930:SF2">
    <property type="entry name" value="MICROTUBULE-ASSOCIATED PROTEIN JUPITER"/>
    <property type="match status" value="1"/>
</dbReference>
<evidence type="ECO:0000256" key="3">
    <source>
        <dbReference type="ARBA" id="ARBA00004186"/>
    </source>
</evidence>
<keyword evidence="12" id="KW-1185">Reference proteome</keyword>
<reference evidence="13" key="1">
    <citation type="submission" date="2025-08" db="UniProtKB">
        <authorList>
            <consortium name="RefSeq"/>
        </authorList>
    </citation>
    <scope>IDENTIFICATION</scope>
</reference>
<comment type="subcellular location">
    <subcellularLocation>
        <location evidence="3">Cytoplasm</location>
        <location evidence="3">Cytoskeleton</location>
        <location evidence="3">Spindle</location>
    </subcellularLocation>
    <subcellularLocation>
        <location evidence="2">Nucleus</location>
    </subcellularLocation>
</comment>
<dbReference type="KEGG" id="csol:105362668"/>